<dbReference type="Pfam" id="PF22666">
    <property type="entry name" value="Glyco_hydro_2_N2"/>
    <property type="match status" value="1"/>
</dbReference>
<evidence type="ECO:0000256" key="2">
    <source>
        <dbReference type="ARBA" id="ARBA00007401"/>
    </source>
</evidence>
<keyword evidence="11" id="KW-1185">Reference proteome</keyword>
<dbReference type="InterPro" id="IPR036156">
    <property type="entry name" value="Beta-gal/glucu_dom_sf"/>
</dbReference>
<dbReference type="SUPFAM" id="SSF49303">
    <property type="entry name" value="beta-Galactosidase/glucuronidase domain"/>
    <property type="match status" value="2"/>
</dbReference>
<proteinExistence type="inferred from homology"/>
<dbReference type="InterPro" id="IPR013783">
    <property type="entry name" value="Ig-like_fold"/>
</dbReference>
<evidence type="ECO:0000256" key="5">
    <source>
        <dbReference type="ARBA" id="ARBA00022801"/>
    </source>
</evidence>
<dbReference type="Pfam" id="PF13385">
    <property type="entry name" value="Laminin_G_3"/>
    <property type="match status" value="1"/>
</dbReference>
<organism evidence="10 11">
    <name type="scientific">Bythopirellula polymerisocia</name>
    <dbReference type="NCBI Taxonomy" id="2528003"/>
    <lineage>
        <taxon>Bacteria</taxon>
        <taxon>Pseudomonadati</taxon>
        <taxon>Planctomycetota</taxon>
        <taxon>Planctomycetia</taxon>
        <taxon>Pirellulales</taxon>
        <taxon>Lacipirellulaceae</taxon>
        <taxon>Bythopirellula</taxon>
    </lineage>
</organism>
<reference evidence="10 11" key="1">
    <citation type="submission" date="2019-02" db="EMBL/GenBank/DDBJ databases">
        <title>Deep-cultivation of Planctomycetes and their phenomic and genomic characterization uncovers novel biology.</title>
        <authorList>
            <person name="Wiegand S."/>
            <person name="Jogler M."/>
            <person name="Boedeker C."/>
            <person name="Pinto D."/>
            <person name="Vollmers J."/>
            <person name="Rivas-Marin E."/>
            <person name="Kohn T."/>
            <person name="Peeters S.H."/>
            <person name="Heuer A."/>
            <person name="Rast P."/>
            <person name="Oberbeckmann S."/>
            <person name="Bunk B."/>
            <person name="Jeske O."/>
            <person name="Meyerdierks A."/>
            <person name="Storesund J.E."/>
            <person name="Kallscheuer N."/>
            <person name="Luecker S."/>
            <person name="Lage O.M."/>
            <person name="Pohl T."/>
            <person name="Merkel B.J."/>
            <person name="Hornburger P."/>
            <person name="Mueller R.-W."/>
            <person name="Bruemmer F."/>
            <person name="Labrenz M."/>
            <person name="Spormann A.M."/>
            <person name="Op Den Camp H."/>
            <person name="Overmann J."/>
            <person name="Amann R."/>
            <person name="Jetten M.S.M."/>
            <person name="Mascher T."/>
            <person name="Medema M.H."/>
            <person name="Devos D.P."/>
            <person name="Kaster A.-K."/>
            <person name="Ovreas L."/>
            <person name="Rohde M."/>
            <person name="Galperin M.Y."/>
            <person name="Jogler C."/>
        </authorList>
    </citation>
    <scope>NUCLEOTIDE SEQUENCE [LARGE SCALE GENOMIC DNA]</scope>
    <source>
        <strain evidence="10 11">Pla144</strain>
    </source>
</reference>
<dbReference type="InterPro" id="IPR017853">
    <property type="entry name" value="GH"/>
</dbReference>
<comment type="catalytic activity">
    <reaction evidence="1">
        <text>Hydrolysis of terminal, non-reducing beta-D-mannose residues in beta-D-mannosides.</text>
        <dbReference type="EC" id="3.2.1.25"/>
    </reaction>
</comment>
<dbReference type="EMBL" id="SJPS01000010">
    <property type="protein sequence ID" value="TWU21371.1"/>
    <property type="molecule type" value="Genomic_DNA"/>
</dbReference>
<dbReference type="InterPro" id="IPR054593">
    <property type="entry name" value="Beta-mannosidase-like_N2"/>
</dbReference>
<dbReference type="SUPFAM" id="SSF51445">
    <property type="entry name" value="(Trans)glycosidases"/>
    <property type="match status" value="1"/>
</dbReference>
<dbReference type="PANTHER" id="PTHR43730">
    <property type="entry name" value="BETA-MANNOSIDASE"/>
    <property type="match status" value="1"/>
</dbReference>
<evidence type="ECO:0000256" key="4">
    <source>
        <dbReference type="ARBA" id="ARBA00022729"/>
    </source>
</evidence>
<dbReference type="AlphaFoldDB" id="A0A5C6CD52"/>
<dbReference type="GO" id="GO:0006516">
    <property type="term" value="P:glycoprotein catabolic process"/>
    <property type="evidence" value="ECO:0007669"/>
    <property type="project" value="TreeGrafter"/>
</dbReference>
<keyword evidence="4" id="KW-0732">Signal</keyword>
<evidence type="ECO:0000259" key="8">
    <source>
        <dbReference type="Pfam" id="PF02836"/>
    </source>
</evidence>
<dbReference type="EC" id="3.2.1.25" evidence="3"/>
<comment type="caution">
    <text evidence="10">The sequence shown here is derived from an EMBL/GenBank/DDBJ whole genome shotgun (WGS) entry which is preliminary data.</text>
</comment>
<keyword evidence="5 10" id="KW-0378">Hydrolase</keyword>
<dbReference type="PANTHER" id="PTHR43730:SF1">
    <property type="entry name" value="BETA-MANNOSIDASE"/>
    <property type="match status" value="1"/>
</dbReference>
<dbReference type="InterPro" id="IPR050887">
    <property type="entry name" value="Beta-mannosidase_GH2"/>
</dbReference>
<evidence type="ECO:0000259" key="7">
    <source>
        <dbReference type="Pfam" id="PF00703"/>
    </source>
</evidence>
<dbReference type="Proteomes" id="UP000318437">
    <property type="component" value="Unassembled WGS sequence"/>
</dbReference>
<dbReference type="SUPFAM" id="SSF49785">
    <property type="entry name" value="Galactose-binding domain-like"/>
    <property type="match status" value="1"/>
</dbReference>
<dbReference type="PROSITE" id="PS00608">
    <property type="entry name" value="GLYCOSYL_HYDROL_F2_2"/>
    <property type="match status" value="1"/>
</dbReference>
<dbReference type="InterPro" id="IPR013320">
    <property type="entry name" value="ConA-like_dom_sf"/>
</dbReference>
<dbReference type="GO" id="GO:0004567">
    <property type="term" value="F:beta-mannosidase activity"/>
    <property type="evidence" value="ECO:0007669"/>
    <property type="project" value="UniProtKB-EC"/>
</dbReference>
<dbReference type="InterPro" id="IPR023232">
    <property type="entry name" value="Glyco_hydro_2_AS"/>
</dbReference>
<keyword evidence="6 10" id="KW-0326">Glycosidase</keyword>
<dbReference type="Gene3D" id="2.60.40.10">
    <property type="entry name" value="Immunoglobulins"/>
    <property type="match status" value="1"/>
</dbReference>
<dbReference type="Gene3D" id="2.60.120.260">
    <property type="entry name" value="Galactose-binding domain-like"/>
    <property type="match status" value="1"/>
</dbReference>
<dbReference type="RefSeq" id="WP_146452834.1">
    <property type="nucleotide sequence ID" value="NZ_SJPS01000010.1"/>
</dbReference>
<name>A0A5C6CD52_9BACT</name>
<protein>
    <recommendedName>
        <fullName evidence="3">beta-mannosidase</fullName>
        <ecNumber evidence="3">3.2.1.25</ecNumber>
    </recommendedName>
</protein>
<dbReference type="SUPFAM" id="SSF49899">
    <property type="entry name" value="Concanavalin A-like lectins/glucanases"/>
    <property type="match status" value="1"/>
</dbReference>
<dbReference type="Gene3D" id="3.20.20.80">
    <property type="entry name" value="Glycosidases"/>
    <property type="match status" value="1"/>
</dbReference>
<dbReference type="InterPro" id="IPR006103">
    <property type="entry name" value="Glyco_hydro_2_cat"/>
</dbReference>
<feature type="domain" description="Glycoside hydrolase family 2 catalytic" evidence="8">
    <location>
        <begin position="651"/>
        <end position="743"/>
    </location>
</feature>
<evidence type="ECO:0000313" key="11">
    <source>
        <dbReference type="Proteomes" id="UP000318437"/>
    </source>
</evidence>
<evidence type="ECO:0000256" key="1">
    <source>
        <dbReference type="ARBA" id="ARBA00000829"/>
    </source>
</evidence>
<evidence type="ECO:0000256" key="6">
    <source>
        <dbReference type="ARBA" id="ARBA00023295"/>
    </source>
</evidence>
<sequence>MHTKLIPLRRSYFAPLSLAYALLMLPLTITPTGAASPIGKLEQGRFGNATRPRMMTQTVEEHEAYKVPPLTIELWAKVDDKSNYNILIANEMKESATHWELYTAAGTGKLCALLSGYTPHDLRSDHVVTDGNWHYVVMTFDGHEVVLFVDAKLVLQQSVIRNDRKEIIPGALMIGHAIARDHSLGCNGRIDEVRLSSVLRDISTVPTKPFEADNDTIGLWHFDELDKDSLALDYSSFDNPIMNPPEFKSLDERDAFEFQPGPSPWDSEAENLDLLPGSVDIPHGAPVMSLDGEWEMAEGGNSEQRLNGAWKDSIPVEVPGSVHGGLLKANKIPDPYTRKNEPIARKQSHKTWWFKRTFDRPPGKGSAELHFAGVGIKCTVWLNGRELGSHEGMFGGPDFDITNLLEDENSLIVRIDPAPHLPGPGPLNSFFENMNVGWAQTVTFNNVWGWHYCSIPSLGIWQPVRIVRQPRVRMTTPFVRTVDASEGTIEISADFKGPEAGWSGKLQGCIRPENFSGESYYFEYDFSSVKSDESFHAGLKIPNPHLWWPVDLGKANLYRLEITFVPKGPDPEIDSDSIVFGIRTIEMGPANGEANKDHYNWTFIINGRPTFVKGTGWCTMDPLLDFSRARYERLISLAQDQHVQMLRAWGSGMPETDAFYDLCDRYGIMVMQEWPTAWNSHNSQPYDVLEDTVARNTLRLRNHPSLAMWGGGNESDKPFGKAIDMMGRYAHELDGTRPFHRGEPWGGSAHDYTSDWGAKPMDHNLTYKQMFIGEFGMNSVPNYDSVMRYLPEEEQKAWPPTPDGTFALHTPVFNTKGGLERLQQFSQYFVDGDTMEEFIFGSQLAQATVLRSTIELNRANWPESTGVLHYKLNDNYPAASWATVDWYGAPKIAYYIVQDAMAPLMATVSLPSFQTKGKAIEMPVYVVDDVEELAGTTWQVLVRAYDQRLQIIKEQEYSGQQADERVVSVGKFTLQAEQTDTSPLLFVVELIKDGTLAHRNYYWSQFEAEPDSMLKLAPTRLEMKVAGNVATVTNSGDVPAIGAHVLHPGHLDTFTVSDNYFWLEAGESKEIVVSNPEDLTVGAWNAR</sequence>
<evidence type="ECO:0000259" key="9">
    <source>
        <dbReference type="Pfam" id="PF22666"/>
    </source>
</evidence>
<gene>
    <name evidence="10" type="primary">csxA</name>
    <name evidence="10" type="ORF">Pla144_45920</name>
</gene>
<dbReference type="Pfam" id="PF02836">
    <property type="entry name" value="Glyco_hydro_2_C"/>
    <property type="match status" value="1"/>
</dbReference>
<evidence type="ECO:0000313" key="10">
    <source>
        <dbReference type="EMBL" id="TWU21371.1"/>
    </source>
</evidence>
<dbReference type="OrthoDB" id="9762066at2"/>
<dbReference type="Gene3D" id="2.60.120.200">
    <property type="match status" value="1"/>
</dbReference>
<comment type="similarity">
    <text evidence="2">Belongs to the glycosyl hydrolase 2 family.</text>
</comment>
<feature type="domain" description="Glycoside hydrolase family 2 immunoglobulin-like beta-sandwich" evidence="7">
    <location>
        <begin position="478"/>
        <end position="583"/>
    </location>
</feature>
<dbReference type="InterPro" id="IPR008979">
    <property type="entry name" value="Galactose-bd-like_sf"/>
</dbReference>
<dbReference type="GO" id="GO:0005975">
    <property type="term" value="P:carbohydrate metabolic process"/>
    <property type="evidence" value="ECO:0007669"/>
    <property type="project" value="InterPro"/>
</dbReference>
<evidence type="ECO:0000256" key="3">
    <source>
        <dbReference type="ARBA" id="ARBA00012754"/>
    </source>
</evidence>
<dbReference type="InterPro" id="IPR006102">
    <property type="entry name" value="Ig-like_GH2"/>
</dbReference>
<accession>A0A5C6CD52</accession>
<dbReference type="Pfam" id="PF00703">
    <property type="entry name" value="Glyco_hydro_2"/>
    <property type="match status" value="1"/>
</dbReference>
<feature type="domain" description="Beta-mannosidase-like galactose-binding" evidence="9">
    <location>
        <begin position="294"/>
        <end position="461"/>
    </location>
</feature>